<keyword evidence="3" id="KW-1185">Reference proteome</keyword>
<sequence length="679" mass="75891">MKTNKLIMSAMMALTLGGVMTSCNDFDDINNSPLTTGGDKIKPYYSLLSSIKGAQMDPYIGERLFVIEWASAARQDGEDGYNTSIGKTNDGWYGDAFRYISNWMRDANTCIRLIEEPQGTWTAHEKDFYPNLKQMARIWRVQMMAQFVDNFGPAPLNGFQGVNPEFSSEKDVYYWMLAELADAVSNINTEVAPNDDEKKNDPVFAFDAAKWKNYGISLRMRLAMRLSEADPTKAQSEFEAAVAQGSGIKTVDGTAAVQEYDGWSDWSGPMSRSWDIQSMSATMANLTTNFGGTASVDALAKYVKNTNKEEEGKENENRYAEHVKDASTYLGLKFDQHWEPNTDNPTKQLFFDGLPSKVDPRALLYYFLPGDYKNRTQTGYVAYFTNAKAPQVEKLWAKDDQNKTALATVDATYCWNGLTAGYSGDEKATTNGLVSGSDLGGYGYIGTYPALADEYRNSKNKRFFFGPWETYFLLAEAAERGWNVGTTAEAAYYAGIKSSFEYNGIEDLYDAYIASEDYNRVGTSVKWSHTTEPTATSMTVKNGYTGAEETVTYEYPKAANTLYAKVAQTPALNDHLTKIITQLYIANTPYLPQENWSNHRRLGLPFWEIPTSTMSITDMKDWTKDSYKSAQSISLFVQRFKYPSSLSSSDAAGYEKAVSFLKGGVDSNLTPLWWAIGGH</sequence>
<comment type="caution">
    <text evidence="2">The sequence shown here is derived from an EMBL/GenBank/DDBJ whole genome shotgun (WGS) entry which is preliminary data.</text>
</comment>
<reference evidence="2 3" key="1">
    <citation type="submission" date="2018-08" db="EMBL/GenBank/DDBJ databases">
        <title>A genome reference for cultivated species of the human gut microbiota.</title>
        <authorList>
            <person name="Zou Y."/>
            <person name="Xue W."/>
            <person name="Luo G."/>
        </authorList>
    </citation>
    <scope>NUCLEOTIDE SEQUENCE [LARGE SCALE GENOMIC DNA]</scope>
    <source>
        <strain evidence="2 3">AF42-9</strain>
    </source>
</reference>
<proteinExistence type="predicted"/>
<dbReference type="InterPro" id="IPR011990">
    <property type="entry name" value="TPR-like_helical_dom_sf"/>
</dbReference>
<dbReference type="Gene3D" id="1.25.40.390">
    <property type="match status" value="2"/>
</dbReference>
<keyword evidence="1" id="KW-0732">Signal</keyword>
<name>A0A3R6MIV7_9BACT</name>
<dbReference type="Pfam" id="PF12741">
    <property type="entry name" value="SusD-like"/>
    <property type="match status" value="2"/>
</dbReference>
<accession>A0A3R6MIV7</accession>
<evidence type="ECO:0000313" key="2">
    <source>
        <dbReference type="EMBL" id="RHK48586.1"/>
    </source>
</evidence>
<gene>
    <name evidence="2" type="ORF">DW060_10275</name>
</gene>
<protein>
    <submittedName>
        <fullName evidence="2">SusD/RagB family nutrient-binding outer membrane lipoprotein</fullName>
    </submittedName>
</protein>
<dbReference type="AlphaFoldDB" id="A0A3R6MIV7"/>
<dbReference type="Proteomes" id="UP000286598">
    <property type="component" value="Unassembled WGS sequence"/>
</dbReference>
<dbReference type="OrthoDB" id="1109828at2"/>
<evidence type="ECO:0000313" key="3">
    <source>
        <dbReference type="Proteomes" id="UP000286598"/>
    </source>
</evidence>
<dbReference type="EMBL" id="QRNO01000059">
    <property type="protein sequence ID" value="RHK48586.1"/>
    <property type="molecule type" value="Genomic_DNA"/>
</dbReference>
<organism evidence="2 3">
    <name type="scientific">Leyella stercorea</name>
    <dbReference type="NCBI Taxonomy" id="363265"/>
    <lineage>
        <taxon>Bacteria</taxon>
        <taxon>Pseudomonadati</taxon>
        <taxon>Bacteroidota</taxon>
        <taxon>Bacteroidia</taxon>
        <taxon>Bacteroidales</taxon>
        <taxon>Prevotellaceae</taxon>
        <taxon>Leyella</taxon>
    </lineage>
</organism>
<keyword evidence="2" id="KW-0449">Lipoprotein</keyword>
<dbReference type="SUPFAM" id="SSF48452">
    <property type="entry name" value="TPR-like"/>
    <property type="match status" value="1"/>
</dbReference>
<feature type="chain" id="PRO_5018544833" evidence="1">
    <location>
        <begin position="22"/>
        <end position="679"/>
    </location>
</feature>
<feature type="signal peptide" evidence="1">
    <location>
        <begin position="1"/>
        <end position="21"/>
    </location>
</feature>
<dbReference type="InterPro" id="IPR024302">
    <property type="entry name" value="SusD-like"/>
</dbReference>
<evidence type="ECO:0000256" key="1">
    <source>
        <dbReference type="SAM" id="SignalP"/>
    </source>
</evidence>
<dbReference type="PROSITE" id="PS51257">
    <property type="entry name" value="PROKAR_LIPOPROTEIN"/>
    <property type="match status" value="1"/>
</dbReference>